<comment type="caution">
    <text evidence="1">The sequence shown here is derived from an EMBL/GenBank/DDBJ whole genome shotgun (WGS) entry which is preliminary data.</text>
</comment>
<evidence type="ECO:0000313" key="1">
    <source>
        <dbReference type="EMBL" id="KKM01318.1"/>
    </source>
</evidence>
<accession>A0A0F9JQT4</accession>
<reference evidence="1" key="1">
    <citation type="journal article" date="2015" name="Nature">
        <title>Complex archaea that bridge the gap between prokaryotes and eukaryotes.</title>
        <authorList>
            <person name="Spang A."/>
            <person name="Saw J.H."/>
            <person name="Jorgensen S.L."/>
            <person name="Zaremba-Niedzwiedzka K."/>
            <person name="Martijn J."/>
            <person name="Lind A.E."/>
            <person name="van Eijk R."/>
            <person name="Schleper C."/>
            <person name="Guy L."/>
            <person name="Ettema T.J."/>
        </authorList>
    </citation>
    <scope>NUCLEOTIDE SEQUENCE</scope>
</reference>
<name>A0A0F9JQT4_9ZZZZ</name>
<organism evidence="1">
    <name type="scientific">marine sediment metagenome</name>
    <dbReference type="NCBI Taxonomy" id="412755"/>
    <lineage>
        <taxon>unclassified sequences</taxon>
        <taxon>metagenomes</taxon>
        <taxon>ecological metagenomes</taxon>
    </lineage>
</organism>
<protein>
    <submittedName>
        <fullName evidence="1">Uncharacterized protein</fullName>
    </submittedName>
</protein>
<feature type="non-terminal residue" evidence="1">
    <location>
        <position position="234"/>
    </location>
</feature>
<dbReference type="EMBL" id="LAZR01017227">
    <property type="protein sequence ID" value="KKM01318.1"/>
    <property type="molecule type" value="Genomic_DNA"/>
</dbReference>
<proteinExistence type="predicted"/>
<gene>
    <name evidence="1" type="ORF">LCGC14_1795570</name>
</gene>
<sequence>MPDNEYIFTGTAVIGNETRIGGRIMPTPKKVKKKKPEIEQASFKAHSTISNTNEPTNRSLILARNIVAVMLKESVQDFMRTLGDTDSEELIIYLKEAQILRCNWARNVNKDDPVAYAQCKIKRFKEGAALAQRIAKIYKRWHNNTLRHNILENKSHDKLVHEIELSLLSLPKIFGKDRVCYDMTNNRVRVKTKPITLTNPSGKEYVMGRYVINIPSIYLPEEYLDIDALDPNYN</sequence>
<dbReference type="AlphaFoldDB" id="A0A0F9JQT4"/>